<evidence type="ECO:0000313" key="2">
    <source>
        <dbReference type="Proteomes" id="UP000051020"/>
    </source>
</evidence>
<comment type="caution">
    <text evidence="1">The sequence shown here is derived from an EMBL/GenBank/DDBJ whole genome shotgun (WGS) entry which is preliminary data.</text>
</comment>
<proteinExistence type="predicted"/>
<dbReference type="EMBL" id="AZCU01000022">
    <property type="protein sequence ID" value="KRK22695.1"/>
    <property type="molecule type" value="Genomic_DNA"/>
</dbReference>
<evidence type="ECO:0000313" key="1">
    <source>
        <dbReference type="EMBL" id="KRK22695.1"/>
    </source>
</evidence>
<name>A0A837R6W8_LACPE</name>
<protein>
    <submittedName>
        <fullName evidence="1">Uncharacterized protein</fullName>
    </submittedName>
</protein>
<gene>
    <name evidence="1" type="ORF">FD24_GL001789</name>
</gene>
<reference evidence="1 2" key="1">
    <citation type="journal article" date="2015" name="Genome Announc.">
        <title>Expanding the biotechnology potential of lactobacilli through comparative genomics of 213 strains and associated genera.</title>
        <authorList>
            <person name="Sun Z."/>
            <person name="Harris H.M."/>
            <person name="McCann A."/>
            <person name="Guo C."/>
            <person name="Argimon S."/>
            <person name="Zhang W."/>
            <person name="Yang X."/>
            <person name="Jeffery I.B."/>
            <person name="Cooney J.C."/>
            <person name="Kagawa T.F."/>
            <person name="Liu W."/>
            <person name="Song Y."/>
            <person name="Salvetti E."/>
            <person name="Wrobel A."/>
            <person name="Rasinkangas P."/>
            <person name="Parkhill J."/>
            <person name="Rea M.C."/>
            <person name="O'Sullivan O."/>
            <person name="Ritari J."/>
            <person name="Douillard F.P."/>
            <person name="Paul Ross R."/>
            <person name="Yang R."/>
            <person name="Briner A.E."/>
            <person name="Felis G.E."/>
            <person name="de Vos W.M."/>
            <person name="Barrangou R."/>
            <person name="Klaenhammer T.R."/>
            <person name="Caufield P.W."/>
            <person name="Cui Y."/>
            <person name="Zhang H."/>
            <person name="O'Toole P.W."/>
        </authorList>
    </citation>
    <scope>NUCLEOTIDE SEQUENCE [LARGE SCALE GENOMIC DNA]</scope>
    <source>
        <strain evidence="1 2">DSM 20314</strain>
    </source>
</reference>
<organism evidence="1 2">
    <name type="scientific">Lactiplantibacillus pentosus DSM 20314</name>
    <dbReference type="NCBI Taxonomy" id="1423791"/>
    <lineage>
        <taxon>Bacteria</taxon>
        <taxon>Bacillati</taxon>
        <taxon>Bacillota</taxon>
        <taxon>Bacilli</taxon>
        <taxon>Lactobacillales</taxon>
        <taxon>Lactobacillaceae</taxon>
        <taxon>Lactiplantibacillus</taxon>
    </lineage>
</organism>
<sequence length="65" mass="7451">MIPPNQLVDWFNHNQYEQLVRRFRRIGAVSWVTLPVNFGSFTNVVAVGRHQQTENPRPSGAGRGF</sequence>
<dbReference type="AlphaFoldDB" id="A0A837R6W8"/>
<accession>A0A837R6W8</accession>
<dbReference type="Proteomes" id="UP000051020">
    <property type="component" value="Unassembled WGS sequence"/>
</dbReference>